<proteinExistence type="predicted"/>
<evidence type="ECO:0000313" key="1">
    <source>
        <dbReference type="Proteomes" id="UP000095286"/>
    </source>
</evidence>
<sequence>MQMNIFILLVLALFTSVAKSADSDGKEFVFTFMTYQDTFGVISANAIVIPTSKDSICTFKYTRFSDNQTVSIQKTAIYGKTNEIILDTKEVLFVPNYVEKEIKDFAATDFRIFVSCTEEVKLIARLNDPFYGLGDLYLIHSTANAGKKYTFSIPTIQRDGIKGFAAIMPLTFEKSITVTTIVYVNGIIYSNETIQYDTKFGEEQHYISLYPQINMSSYNTSISISATSNFLVSFMSPDATTGDGDCRGRFGLDCDDDITTAMMMPLVEKDCNARLSRPDQRMISNDFTTRVYISPPAVSDDCDELFAMTYFDQANNVDGFQEIITPIGSSTIELDGRLDIFSSTSSGVMPVYRFGSIHEGGDITYALGHFIHYIPSIDEWVTGKTQFFTLAKGCSIELYADVIGSDLNLVKLDGKALSTFAYTSTYLNYFNKRYGHFIVPVGGYGLHTIENGGRYVMYVICTAVNSPYDGQGYLTGFSKRRS</sequence>
<dbReference type="Proteomes" id="UP000095286">
    <property type="component" value="Unplaced"/>
</dbReference>
<organism evidence="1 2">
    <name type="scientific">Rhabditophanes sp. KR3021</name>
    <dbReference type="NCBI Taxonomy" id="114890"/>
    <lineage>
        <taxon>Eukaryota</taxon>
        <taxon>Metazoa</taxon>
        <taxon>Ecdysozoa</taxon>
        <taxon>Nematoda</taxon>
        <taxon>Chromadorea</taxon>
        <taxon>Rhabditida</taxon>
        <taxon>Tylenchina</taxon>
        <taxon>Panagrolaimomorpha</taxon>
        <taxon>Strongyloidoidea</taxon>
        <taxon>Alloionematidae</taxon>
        <taxon>Rhabditophanes</taxon>
    </lineage>
</organism>
<name>A0AC35U4K3_9BILA</name>
<evidence type="ECO:0000313" key="2">
    <source>
        <dbReference type="WBParaSite" id="RSKR_0000715300.1"/>
    </source>
</evidence>
<dbReference type="WBParaSite" id="RSKR_0000715300.1">
    <property type="protein sequence ID" value="RSKR_0000715300.1"/>
    <property type="gene ID" value="RSKR_0000715300"/>
</dbReference>
<protein>
    <submittedName>
        <fullName evidence="2">IgGFc_binding domain-containing protein</fullName>
    </submittedName>
</protein>
<accession>A0AC35U4K3</accession>
<reference evidence="2" key="1">
    <citation type="submission" date="2016-11" db="UniProtKB">
        <authorList>
            <consortium name="WormBaseParasite"/>
        </authorList>
    </citation>
    <scope>IDENTIFICATION</scope>
    <source>
        <strain evidence="2">KR3021</strain>
    </source>
</reference>